<dbReference type="AlphaFoldDB" id="A0A0D7AV94"/>
<keyword evidence="6 9" id="KW-0472">Membrane</keyword>
<dbReference type="SUPFAM" id="SSF48317">
    <property type="entry name" value="Acid phosphatase/Vanadium-dependent haloperoxidase"/>
    <property type="match status" value="1"/>
</dbReference>
<keyword evidence="3" id="KW-0378">Hydrolase</keyword>
<reference evidence="11 12" key="1">
    <citation type="journal article" date="2015" name="Fungal Genet. Biol.">
        <title>Evolution of novel wood decay mechanisms in Agaricales revealed by the genome sequences of Fistulina hepatica and Cylindrobasidium torrendii.</title>
        <authorList>
            <person name="Floudas D."/>
            <person name="Held B.W."/>
            <person name="Riley R."/>
            <person name="Nagy L.G."/>
            <person name="Koehler G."/>
            <person name="Ransdell A.S."/>
            <person name="Younus H."/>
            <person name="Chow J."/>
            <person name="Chiniquy J."/>
            <person name="Lipzen A."/>
            <person name="Tritt A."/>
            <person name="Sun H."/>
            <person name="Haridas S."/>
            <person name="LaButti K."/>
            <person name="Ohm R.A."/>
            <person name="Kues U."/>
            <person name="Blanchette R.A."/>
            <person name="Grigoriev I.V."/>
            <person name="Minto R.E."/>
            <person name="Hibbett D.S."/>
        </authorList>
    </citation>
    <scope>NUCLEOTIDE SEQUENCE [LARGE SCALE GENOMIC DNA]</scope>
    <source>
        <strain evidence="11 12">FP15055 ss-10</strain>
    </source>
</reference>
<keyword evidence="5 9" id="KW-1133">Transmembrane helix</keyword>
<evidence type="ECO:0000256" key="7">
    <source>
        <dbReference type="ARBA" id="ARBA00038324"/>
    </source>
</evidence>
<evidence type="ECO:0000259" key="10">
    <source>
        <dbReference type="SMART" id="SM00014"/>
    </source>
</evidence>
<keyword evidence="2 9" id="KW-0812">Transmembrane</keyword>
<dbReference type="OrthoDB" id="301434at2759"/>
<keyword evidence="12" id="KW-1185">Reference proteome</keyword>
<evidence type="ECO:0000256" key="1">
    <source>
        <dbReference type="ARBA" id="ARBA00004477"/>
    </source>
</evidence>
<comment type="similarity">
    <text evidence="7">Belongs to the type 2 lipid phosphate phosphatase family.</text>
</comment>
<feature type="transmembrane region" description="Helical" evidence="9">
    <location>
        <begin position="104"/>
        <end position="126"/>
    </location>
</feature>
<dbReference type="InterPro" id="IPR000326">
    <property type="entry name" value="PAP2/HPO"/>
</dbReference>
<evidence type="ECO:0000313" key="11">
    <source>
        <dbReference type="EMBL" id="KIY62152.1"/>
    </source>
</evidence>
<keyword evidence="4" id="KW-0256">Endoplasmic reticulum</keyword>
<feature type="transmembrane region" description="Helical" evidence="9">
    <location>
        <begin position="132"/>
        <end position="150"/>
    </location>
</feature>
<dbReference type="Gene3D" id="1.20.144.10">
    <property type="entry name" value="Phosphatidic acid phosphatase type 2/haloperoxidase"/>
    <property type="match status" value="1"/>
</dbReference>
<feature type="transmembrane region" description="Helical" evidence="9">
    <location>
        <begin position="412"/>
        <end position="435"/>
    </location>
</feature>
<name>A0A0D7AV94_9AGAR</name>
<gene>
    <name evidence="11" type="ORF">CYLTODRAFT_459239</name>
</gene>
<dbReference type="PANTHER" id="PTHR14969">
    <property type="entry name" value="SPHINGOSINE-1-PHOSPHATE PHOSPHOHYDROLASE"/>
    <property type="match status" value="1"/>
</dbReference>
<dbReference type="SMART" id="SM00014">
    <property type="entry name" value="acidPPc"/>
    <property type="match status" value="1"/>
</dbReference>
<evidence type="ECO:0000313" key="12">
    <source>
        <dbReference type="Proteomes" id="UP000054007"/>
    </source>
</evidence>
<evidence type="ECO:0000256" key="3">
    <source>
        <dbReference type="ARBA" id="ARBA00022801"/>
    </source>
</evidence>
<evidence type="ECO:0000256" key="9">
    <source>
        <dbReference type="SAM" id="Phobius"/>
    </source>
</evidence>
<feature type="transmembrane region" description="Helical" evidence="9">
    <location>
        <begin position="351"/>
        <end position="371"/>
    </location>
</feature>
<comment type="subcellular location">
    <subcellularLocation>
        <location evidence="1">Endoplasmic reticulum membrane</location>
        <topology evidence="1">Multi-pass membrane protein</topology>
    </subcellularLocation>
</comment>
<feature type="transmembrane region" description="Helical" evidence="9">
    <location>
        <begin position="189"/>
        <end position="213"/>
    </location>
</feature>
<protein>
    <submittedName>
        <fullName evidence="11">PAP2-domain-containing protein</fullName>
    </submittedName>
</protein>
<dbReference type="InterPro" id="IPR036938">
    <property type="entry name" value="PAP2/HPO_sf"/>
</dbReference>
<accession>A0A0D7AV94</accession>
<proteinExistence type="inferred from homology"/>
<feature type="compositionally biased region" description="Polar residues" evidence="8">
    <location>
        <begin position="30"/>
        <end position="45"/>
    </location>
</feature>
<organism evidence="11 12">
    <name type="scientific">Cylindrobasidium torrendii FP15055 ss-10</name>
    <dbReference type="NCBI Taxonomy" id="1314674"/>
    <lineage>
        <taxon>Eukaryota</taxon>
        <taxon>Fungi</taxon>
        <taxon>Dikarya</taxon>
        <taxon>Basidiomycota</taxon>
        <taxon>Agaricomycotina</taxon>
        <taxon>Agaricomycetes</taxon>
        <taxon>Agaricomycetidae</taxon>
        <taxon>Agaricales</taxon>
        <taxon>Marasmiineae</taxon>
        <taxon>Physalacriaceae</taxon>
        <taxon>Cylindrobasidium</taxon>
    </lineage>
</organism>
<evidence type="ECO:0000256" key="5">
    <source>
        <dbReference type="ARBA" id="ARBA00022989"/>
    </source>
</evidence>
<evidence type="ECO:0000256" key="6">
    <source>
        <dbReference type="ARBA" id="ARBA00023136"/>
    </source>
</evidence>
<evidence type="ECO:0000256" key="8">
    <source>
        <dbReference type="SAM" id="MobiDB-lite"/>
    </source>
</evidence>
<dbReference type="EMBL" id="KN880818">
    <property type="protein sequence ID" value="KIY62152.1"/>
    <property type="molecule type" value="Genomic_DNA"/>
</dbReference>
<evidence type="ECO:0000256" key="2">
    <source>
        <dbReference type="ARBA" id="ARBA00022692"/>
    </source>
</evidence>
<dbReference type="PANTHER" id="PTHR14969:SF28">
    <property type="entry name" value="DIHYDROSPHINGOSINE 1-PHOSPHATE PHOSPHATASE LCB3-RELATED"/>
    <property type="match status" value="1"/>
</dbReference>
<evidence type="ECO:0000256" key="4">
    <source>
        <dbReference type="ARBA" id="ARBA00022824"/>
    </source>
</evidence>
<dbReference type="Proteomes" id="UP000054007">
    <property type="component" value="Unassembled WGS sequence"/>
</dbReference>
<dbReference type="GO" id="GO:0042392">
    <property type="term" value="F:sphingosine-1-phosphate phosphatase activity"/>
    <property type="evidence" value="ECO:0007669"/>
    <property type="project" value="TreeGrafter"/>
</dbReference>
<dbReference type="STRING" id="1314674.A0A0D7AV94"/>
<feature type="domain" description="Phosphatidic acid phosphatase type 2/haloperoxidase" evidence="10">
    <location>
        <begin position="134"/>
        <end position="245"/>
    </location>
</feature>
<feature type="region of interest" description="Disordered" evidence="8">
    <location>
        <begin position="17"/>
        <end position="56"/>
    </location>
</feature>
<dbReference type="GO" id="GO:0005789">
    <property type="term" value="C:endoplasmic reticulum membrane"/>
    <property type="evidence" value="ECO:0007669"/>
    <property type="project" value="UniProtKB-SubCell"/>
</dbReference>
<sequence>MTLTQAVEFGAAAAAHLAHNEEESDGESSLPDNQSNGHAESSLNGHASIEKRDRTTVGSEEEYDKCLPEWRARLRRKLIRIVNRESILIGALQRKIHNPLLDLYFTYSSILGTDYFFILSLPMFFFFGYDDLGRGLLIILGIGGYMSVFLKDLICSPRPFSPPVQRLNVLNHHMEYGFPSTHTVHCSSIVLYFCLSIPTLSTTSSFLLGIYAFTITFGRIYLGMHTFTDVAVGLVVGTTSVTIQRLPITQAVEASLFQGDGTLAQGLFQPRLWTLFTSFLATLELIPMPMDDCPCYDDAVLSGAVALGALLGRSALGKPGLKVLKGSEIMPGSGWAYSDAQGWTEVPPNAVVWWGAACAKMIIGIFIVFLWRAAVKAVMKRIWRSVQLPAKIVKGVGGKAVFRQRMDTYTKVIVYTGIAVLSCDVTPLVFAKLGLGIQSWPSSH</sequence>
<dbReference type="Pfam" id="PF01569">
    <property type="entry name" value="PAP2"/>
    <property type="match status" value="1"/>
</dbReference>